<evidence type="ECO:0000313" key="2">
    <source>
        <dbReference type="EMBL" id="RIB15861.1"/>
    </source>
</evidence>
<evidence type="ECO:0000313" key="3">
    <source>
        <dbReference type="Proteomes" id="UP000266673"/>
    </source>
</evidence>
<dbReference type="InterPro" id="IPR018846">
    <property type="entry name" value="Beta-prop_RSE1/DDB1/CPSF1_1st"/>
</dbReference>
<dbReference type="OrthoDB" id="20774at2759"/>
<dbReference type="EMBL" id="QKWP01000717">
    <property type="protein sequence ID" value="RIB15861.1"/>
    <property type="molecule type" value="Genomic_DNA"/>
</dbReference>
<comment type="caution">
    <text evidence="2">The sequence shown here is derived from an EMBL/GenBank/DDBJ whole genome shotgun (WGS) entry which is preliminary data.</text>
</comment>
<organism evidence="2 3">
    <name type="scientific">Gigaspora rosea</name>
    <dbReference type="NCBI Taxonomy" id="44941"/>
    <lineage>
        <taxon>Eukaryota</taxon>
        <taxon>Fungi</taxon>
        <taxon>Fungi incertae sedis</taxon>
        <taxon>Mucoromycota</taxon>
        <taxon>Glomeromycotina</taxon>
        <taxon>Glomeromycetes</taxon>
        <taxon>Diversisporales</taxon>
        <taxon>Gigasporaceae</taxon>
        <taxon>Gigaspora</taxon>
    </lineage>
</organism>
<dbReference type="STRING" id="44941.A0A397V1Q9"/>
<protein>
    <recommendedName>
        <fullName evidence="1">RSE1/DDB1/CPSF1 first beta-propeller domain-containing protein</fullName>
    </recommendedName>
</protein>
<dbReference type="Pfam" id="PF10433">
    <property type="entry name" value="Beta-prop_RSE1_1st"/>
    <property type="match status" value="1"/>
</dbReference>
<proteinExistence type="predicted"/>
<feature type="domain" description="RSE1/DDB1/CPSF1 first beta-propeller" evidence="1">
    <location>
        <begin position="6"/>
        <end position="156"/>
    </location>
</feature>
<evidence type="ECO:0000259" key="1">
    <source>
        <dbReference type="Pfam" id="PF10433"/>
    </source>
</evidence>
<dbReference type="Proteomes" id="UP000266673">
    <property type="component" value="Unassembled WGS sequence"/>
</dbReference>
<name>A0A397V1Q9_9GLOM</name>
<reference evidence="2 3" key="1">
    <citation type="submission" date="2018-06" db="EMBL/GenBank/DDBJ databases">
        <title>Comparative genomics reveals the genomic features of Rhizophagus irregularis, R. cerebriforme, R. diaphanum and Gigaspora rosea, and their symbiotic lifestyle signature.</title>
        <authorList>
            <person name="Morin E."/>
            <person name="San Clemente H."/>
            <person name="Chen E.C.H."/>
            <person name="De La Providencia I."/>
            <person name="Hainaut M."/>
            <person name="Kuo A."/>
            <person name="Kohler A."/>
            <person name="Murat C."/>
            <person name="Tang N."/>
            <person name="Roy S."/>
            <person name="Loubradou J."/>
            <person name="Henrissat B."/>
            <person name="Grigoriev I.V."/>
            <person name="Corradi N."/>
            <person name="Roux C."/>
            <person name="Martin F.M."/>
        </authorList>
    </citation>
    <scope>NUCLEOTIDE SEQUENCE [LARGE SCALE GENOMIC DNA]</scope>
    <source>
        <strain evidence="2 3">DAOM 194757</strain>
    </source>
</reference>
<dbReference type="AlphaFoldDB" id="A0A397V1Q9"/>
<gene>
    <name evidence="2" type="ORF">C2G38_2191454</name>
</gene>
<keyword evidence="3" id="KW-1185">Reference proteome</keyword>
<accession>A0A397V1Q9</accession>
<sequence length="176" mass="20118">MRILNLKETVLELLEITQEGDLISIIEQPMFGTIKDLAVLHCHFSSPLLFDPVNETAQMYLGDDISELQHLRSVLRSNLHFNEGQHNVHKGKNKAVTSIIGSCVETSRKTGRFQIIKEIPLSQPGFDYQKLGRLVYIDPSGCLIAVAAWQNIFQYIVDQKFLWIKLVRQKSIRKAE</sequence>